<keyword evidence="3" id="KW-1185">Reference proteome</keyword>
<feature type="chain" id="PRO_5038359796" description="SurA N-terminal domain-containing protein" evidence="1">
    <location>
        <begin position="26"/>
        <end position="338"/>
    </location>
</feature>
<dbReference type="EMBL" id="FOEF01000001">
    <property type="protein sequence ID" value="SEO66584.1"/>
    <property type="molecule type" value="Genomic_DNA"/>
</dbReference>
<protein>
    <recommendedName>
        <fullName evidence="4">SurA N-terminal domain-containing protein</fullName>
    </recommendedName>
</protein>
<organism evidence="2 3">
    <name type="scientific">Amycolatopsis saalfeldensis</name>
    <dbReference type="NCBI Taxonomy" id="394193"/>
    <lineage>
        <taxon>Bacteria</taxon>
        <taxon>Bacillati</taxon>
        <taxon>Actinomycetota</taxon>
        <taxon>Actinomycetes</taxon>
        <taxon>Pseudonocardiales</taxon>
        <taxon>Pseudonocardiaceae</taxon>
        <taxon>Amycolatopsis</taxon>
    </lineage>
</organism>
<proteinExistence type="predicted"/>
<evidence type="ECO:0000313" key="3">
    <source>
        <dbReference type="Proteomes" id="UP000198582"/>
    </source>
</evidence>
<reference evidence="2 3" key="1">
    <citation type="submission" date="2016-10" db="EMBL/GenBank/DDBJ databases">
        <authorList>
            <person name="de Groot N.N."/>
        </authorList>
    </citation>
    <scope>NUCLEOTIDE SEQUENCE [LARGE SCALE GENOMIC DNA]</scope>
    <source>
        <strain evidence="2 3">DSM 44993</strain>
    </source>
</reference>
<keyword evidence="1" id="KW-0732">Signal</keyword>
<sequence length="338" mass="35358">MRIMGRPRALIAVVAGAFLLSGCGAGPSQVSAAAIIDGKVTSIDQVQALLDKAVQEQPYAKQLAAQHKLDLVGREIVRQELLHAVVTKAAEKEKVTADQDAIGAAMLQDPLAGALPQSVTQNQDSAVTQLVWRVRDHREALTDQYLEQKLAIKYLPTLTVNFDYTTVGAPSADGTAPSTDPATARADAIAKARQFAADPKAVQGEIQSGAQAGVEGNVGTQVPALSSPQDATTVLFGVPANTVIAFQPNAAGNPTWVVAVVRQRATGKAVATDQAQQPTPDQLGGIGIRLLQPYLGDVDYRINPRYGVWDAVGMDLAPNANATKGLVLPVQGAAPAQQ</sequence>
<dbReference type="STRING" id="394193.SAMN04489732_101823"/>
<accession>A0A1H8RK74</accession>
<dbReference type="AlphaFoldDB" id="A0A1H8RK74"/>
<evidence type="ECO:0000256" key="1">
    <source>
        <dbReference type="SAM" id="SignalP"/>
    </source>
</evidence>
<gene>
    <name evidence="2" type="ORF">SAMN04489732_101823</name>
</gene>
<dbReference type="OrthoDB" id="5175106at2"/>
<dbReference type="Proteomes" id="UP000198582">
    <property type="component" value="Unassembled WGS sequence"/>
</dbReference>
<evidence type="ECO:0000313" key="2">
    <source>
        <dbReference type="EMBL" id="SEO66584.1"/>
    </source>
</evidence>
<evidence type="ECO:0008006" key="4">
    <source>
        <dbReference type="Google" id="ProtNLM"/>
    </source>
</evidence>
<name>A0A1H8RK74_9PSEU</name>
<dbReference type="PROSITE" id="PS51257">
    <property type="entry name" value="PROKAR_LIPOPROTEIN"/>
    <property type="match status" value="1"/>
</dbReference>
<feature type="signal peptide" evidence="1">
    <location>
        <begin position="1"/>
        <end position="25"/>
    </location>
</feature>